<dbReference type="PROSITE" id="PS00092">
    <property type="entry name" value="N6_MTASE"/>
    <property type="match status" value="1"/>
</dbReference>
<dbReference type="SUPFAM" id="SSF53335">
    <property type="entry name" value="S-adenosyl-L-methionine-dependent methyltransferases"/>
    <property type="match status" value="1"/>
</dbReference>
<protein>
    <submittedName>
        <fullName evidence="2">4279_t:CDS:1</fullName>
    </submittedName>
</protein>
<evidence type="ECO:0000313" key="2">
    <source>
        <dbReference type="EMBL" id="CAI2185541.1"/>
    </source>
</evidence>
<evidence type="ECO:0000259" key="1">
    <source>
        <dbReference type="Pfam" id="PF05175"/>
    </source>
</evidence>
<reference evidence="2" key="1">
    <citation type="submission" date="2022-08" db="EMBL/GenBank/DDBJ databases">
        <authorList>
            <person name="Kallberg Y."/>
            <person name="Tangrot J."/>
            <person name="Rosling A."/>
        </authorList>
    </citation>
    <scope>NUCLEOTIDE SEQUENCE</scope>
    <source>
        <strain evidence="2">Wild A</strain>
    </source>
</reference>
<dbReference type="GO" id="GO:0008757">
    <property type="term" value="F:S-adenosylmethionine-dependent methyltransferase activity"/>
    <property type="evidence" value="ECO:0007669"/>
    <property type="project" value="UniProtKB-ARBA"/>
</dbReference>
<comment type="caution">
    <text evidence="2">The sequence shown here is derived from an EMBL/GenBank/DDBJ whole genome shotgun (WGS) entry which is preliminary data.</text>
</comment>
<dbReference type="AntiFam" id="ANF00010">
    <property type="entry name" value="tRNA translation"/>
</dbReference>
<name>A0A9W4X4B6_9GLOM</name>
<gene>
    <name evidence="2" type="ORF">FWILDA_LOCUS12127</name>
</gene>
<feature type="non-terminal residue" evidence="2">
    <location>
        <position position="1"/>
    </location>
</feature>
<dbReference type="GO" id="GO:0032259">
    <property type="term" value="P:methylation"/>
    <property type="evidence" value="ECO:0007669"/>
    <property type="project" value="InterPro"/>
</dbReference>
<dbReference type="PANTHER" id="PTHR18895">
    <property type="entry name" value="HEMK METHYLTRANSFERASE"/>
    <property type="match status" value="1"/>
</dbReference>
<dbReference type="Proteomes" id="UP001153678">
    <property type="component" value="Unassembled WGS sequence"/>
</dbReference>
<dbReference type="InterPro" id="IPR002052">
    <property type="entry name" value="DNA_methylase_N6_adenine_CS"/>
</dbReference>
<dbReference type="Pfam" id="PF05175">
    <property type="entry name" value="MTS"/>
    <property type="match status" value="1"/>
</dbReference>
<dbReference type="InterPro" id="IPR029063">
    <property type="entry name" value="SAM-dependent_MTases_sf"/>
</dbReference>
<dbReference type="InterPro" id="IPR007848">
    <property type="entry name" value="Small_mtfrase_dom"/>
</dbReference>
<dbReference type="EMBL" id="CAMKVN010003764">
    <property type="protein sequence ID" value="CAI2185541.1"/>
    <property type="molecule type" value="Genomic_DNA"/>
</dbReference>
<dbReference type="CDD" id="cd02440">
    <property type="entry name" value="AdoMet_MTases"/>
    <property type="match status" value="1"/>
</dbReference>
<dbReference type="GO" id="GO:0003676">
    <property type="term" value="F:nucleic acid binding"/>
    <property type="evidence" value="ECO:0007669"/>
    <property type="project" value="InterPro"/>
</dbReference>
<dbReference type="InterPro" id="IPR050320">
    <property type="entry name" value="N5-glutamine_MTase"/>
</dbReference>
<accession>A0A9W4X4B6</accession>
<organism evidence="2 3">
    <name type="scientific">Funneliformis geosporum</name>
    <dbReference type="NCBI Taxonomy" id="1117311"/>
    <lineage>
        <taxon>Eukaryota</taxon>
        <taxon>Fungi</taxon>
        <taxon>Fungi incertae sedis</taxon>
        <taxon>Mucoromycota</taxon>
        <taxon>Glomeromycotina</taxon>
        <taxon>Glomeromycetes</taxon>
        <taxon>Glomerales</taxon>
        <taxon>Glomeraceae</taxon>
        <taxon>Funneliformis</taxon>
    </lineage>
</organism>
<proteinExistence type="predicted"/>
<dbReference type="OrthoDB" id="269872at2759"/>
<dbReference type="AlphaFoldDB" id="A0A9W4X4B6"/>
<keyword evidence="3" id="KW-1185">Reference proteome</keyword>
<dbReference type="PANTHER" id="PTHR18895:SF74">
    <property type="entry name" value="MTRF1L RELEASE FACTOR GLUTAMINE METHYLTRANSFERASE"/>
    <property type="match status" value="1"/>
</dbReference>
<evidence type="ECO:0000313" key="3">
    <source>
        <dbReference type="Proteomes" id="UP001153678"/>
    </source>
</evidence>
<dbReference type="Gene3D" id="3.40.50.150">
    <property type="entry name" value="Vaccinia Virus protein VP39"/>
    <property type="match status" value="1"/>
</dbReference>
<sequence>IDSSKNALKVAKINAAAYQIKNIKFFSSNLFANIPKEEKFNIIVSNPPYISATEYKDLAVSVKKQPRKALVAKNNGYYFYQEIFRQVGFFSTKKFLLVVEIGHQQVETIIKLVINYFPRGKVSVFPDYSGNIRVIALNGRAVAFQATDGDRKDLNIKFAKDETIDGYEFKKEKEYKITIENKEEDVDLEHDAALPEGTFKGKIKAPKKSDSDTDTEKDVELVEKELDVNTGELQKNLEVLLKERKDLLVLEVDAEKFRELAQKPEFACGGVVQLVEHRPSDPIVVGSSPATSAKKAQIQRNCGKTPPCHGNEKINPVPEVRITIKDSKNIPIKNFSELTRERAKNKVEVFIDFFVEKTNTRIEDDELIAQYNLKARGSEAAYLHNKKEALTKHLCEKLLANSAKSHVVHKEEINNESGNDELECNIVKFPIDNSDGTQKDEIVIKIRKKGAPSIQDVEVQIENITLVPNFNLPRRVDEVITFSSPSKSPKPF</sequence>
<feature type="domain" description="Methyltransferase small" evidence="1">
    <location>
        <begin position="1"/>
        <end position="58"/>
    </location>
</feature>